<dbReference type="HOGENOM" id="CLU_000445_52_2_11"/>
<evidence type="ECO:0000256" key="5">
    <source>
        <dbReference type="ARBA" id="ARBA00022763"/>
    </source>
</evidence>
<dbReference type="InterPro" id="IPR036388">
    <property type="entry name" value="WH-like_DNA-bd_sf"/>
</dbReference>
<dbReference type="RefSeq" id="WP_012223791.1">
    <property type="nucleotide sequence ID" value="NZ_HG422565.1"/>
</dbReference>
<feature type="domain" description="Methylguanine DNA methyltransferase ribonuclease-like" evidence="11">
    <location>
        <begin position="23"/>
        <end position="103"/>
    </location>
</feature>
<dbReference type="SUPFAM" id="SSF46767">
    <property type="entry name" value="Methylated DNA-protein cysteine methyltransferase, C-terminal domain"/>
    <property type="match status" value="1"/>
</dbReference>
<comment type="miscellaneous">
    <text evidence="8">This enzyme catalyzes only one turnover and therefore is not strictly catalytic. According to one definition, an enzyme is a biocatalyst that acts repeatedly and over many reaction cycles.</text>
</comment>
<name>R4YWP2_9ACTN</name>
<organism evidence="12 13">
    <name type="scientific">Candidatus Neomicrothrix parvicella RN1</name>
    <dbReference type="NCBI Taxonomy" id="1229780"/>
    <lineage>
        <taxon>Bacteria</taxon>
        <taxon>Bacillati</taxon>
        <taxon>Actinomycetota</taxon>
        <taxon>Acidimicrobiia</taxon>
        <taxon>Acidimicrobiales</taxon>
        <taxon>Microthrixaceae</taxon>
        <taxon>Candidatus Neomicrothrix</taxon>
    </lineage>
</organism>
<keyword evidence="5 8" id="KW-0227">DNA damage</keyword>
<dbReference type="GO" id="GO:0032259">
    <property type="term" value="P:methylation"/>
    <property type="evidence" value="ECO:0007669"/>
    <property type="project" value="UniProtKB-KW"/>
</dbReference>
<comment type="subcellular location">
    <subcellularLocation>
        <location evidence="8">Cytoplasm</location>
    </subcellularLocation>
</comment>
<gene>
    <name evidence="12" type="primary">ogt</name>
    <name evidence="12" type="ORF">BN381_110071</name>
</gene>
<dbReference type="EMBL" id="CANL01000003">
    <property type="protein sequence ID" value="CCM62405.1"/>
    <property type="molecule type" value="Genomic_DNA"/>
</dbReference>
<comment type="catalytic activity">
    <reaction evidence="7 8">
        <text>a 6-O-methyl-2'-deoxyguanosine in DNA + L-cysteinyl-[protein] = S-methyl-L-cysteinyl-[protein] + a 2'-deoxyguanosine in DNA</text>
        <dbReference type="Rhea" id="RHEA:24000"/>
        <dbReference type="Rhea" id="RHEA-COMP:10131"/>
        <dbReference type="Rhea" id="RHEA-COMP:10132"/>
        <dbReference type="Rhea" id="RHEA-COMP:11367"/>
        <dbReference type="Rhea" id="RHEA-COMP:11368"/>
        <dbReference type="ChEBI" id="CHEBI:29950"/>
        <dbReference type="ChEBI" id="CHEBI:82612"/>
        <dbReference type="ChEBI" id="CHEBI:85445"/>
        <dbReference type="ChEBI" id="CHEBI:85448"/>
        <dbReference type="EC" id="2.1.1.63"/>
    </reaction>
</comment>
<sequence>MTTTGASQRTTDESRDLSTAQRVMATPIGPLTLVADEIGLRAVTWPDEDGSRVGLAGRLKEAPAGDRGSDVPRNSRAEAVLDAAERQLVEYFEGGRSNFDLPMHLVGTEFQQEAWRALAKIPFGQTISYGEQAARLGRPKAVRAVGSANGRNPLSVVLPCHRVVGANGDLTGFAAGLDTKRWLLDHESGQAPLPLE</sequence>
<dbReference type="GO" id="GO:0003908">
    <property type="term" value="F:methylated-DNA-[protein]-cysteine S-methyltransferase activity"/>
    <property type="evidence" value="ECO:0007669"/>
    <property type="project" value="UniProtKB-UniRule"/>
</dbReference>
<keyword evidence="3 8" id="KW-0489">Methyltransferase</keyword>
<keyword evidence="4 8" id="KW-0808">Transferase</keyword>
<comment type="caution">
    <text evidence="12">The sequence shown here is derived from an EMBL/GenBank/DDBJ whole genome shotgun (WGS) entry which is preliminary data.</text>
</comment>
<dbReference type="Gene3D" id="1.10.10.10">
    <property type="entry name" value="Winged helix-like DNA-binding domain superfamily/Winged helix DNA-binding domain"/>
    <property type="match status" value="1"/>
</dbReference>
<dbReference type="FunFam" id="1.10.10.10:FF:000337">
    <property type="entry name" value="Methylated-DNA--protein-cysteine methyltransferase"/>
    <property type="match status" value="1"/>
</dbReference>
<evidence type="ECO:0000256" key="7">
    <source>
        <dbReference type="ARBA" id="ARBA00049348"/>
    </source>
</evidence>
<keyword evidence="6 8" id="KW-0234">DNA repair</keyword>
<dbReference type="eggNOG" id="COG0350">
    <property type="taxonomic scope" value="Bacteria"/>
</dbReference>
<comment type="catalytic activity">
    <reaction evidence="1 8">
        <text>a 4-O-methyl-thymidine in DNA + L-cysteinyl-[protein] = a thymidine in DNA + S-methyl-L-cysteinyl-[protein]</text>
        <dbReference type="Rhea" id="RHEA:53428"/>
        <dbReference type="Rhea" id="RHEA-COMP:10131"/>
        <dbReference type="Rhea" id="RHEA-COMP:10132"/>
        <dbReference type="Rhea" id="RHEA-COMP:13555"/>
        <dbReference type="Rhea" id="RHEA-COMP:13556"/>
        <dbReference type="ChEBI" id="CHEBI:29950"/>
        <dbReference type="ChEBI" id="CHEBI:82612"/>
        <dbReference type="ChEBI" id="CHEBI:137386"/>
        <dbReference type="ChEBI" id="CHEBI:137387"/>
        <dbReference type="EC" id="2.1.1.63"/>
    </reaction>
</comment>
<dbReference type="Proteomes" id="UP000018291">
    <property type="component" value="Unassembled WGS sequence"/>
</dbReference>
<dbReference type="NCBIfam" id="TIGR00589">
    <property type="entry name" value="ogt"/>
    <property type="match status" value="1"/>
</dbReference>
<dbReference type="InterPro" id="IPR036217">
    <property type="entry name" value="MethylDNA_cys_MeTrfase_DNAb"/>
</dbReference>
<dbReference type="AlphaFoldDB" id="R4YWP2"/>
<dbReference type="Pfam" id="PF02870">
    <property type="entry name" value="Methyltransf_1N"/>
    <property type="match status" value="1"/>
</dbReference>
<dbReference type="InterPro" id="IPR008332">
    <property type="entry name" value="MethylG_MeTrfase_N"/>
</dbReference>
<feature type="active site" description="Nucleophile; methyl group acceptor" evidence="8">
    <location>
        <position position="160"/>
    </location>
</feature>
<evidence type="ECO:0000256" key="3">
    <source>
        <dbReference type="ARBA" id="ARBA00022603"/>
    </source>
</evidence>
<dbReference type="CDD" id="cd06445">
    <property type="entry name" value="ATase"/>
    <property type="match status" value="1"/>
</dbReference>
<protein>
    <recommendedName>
        <fullName evidence="8">Methylated-DNA--protein-cysteine methyltransferase</fullName>
        <ecNumber evidence="8">2.1.1.63</ecNumber>
    </recommendedName>
    <alternativeName>
        <fullName evidence="8">6-O-methylguanine-DNA methyltransferase</fullName>
        <shortName evidence="8">MGMT</shortName>
    </alternativeName>
    <alternativeName>
        <fullName evidence="8">O-6-methylguanine-DNA-alkyltransferase</fullName>
    </alternativeName>
</protein>
<dbReference type="InterPro" id="IPR001497">
    <property type="entry name" value="MethylDNA_cys_MeTrfase_AS"/>
</dbReference>
<dbReference type="STRING" id="1229780.BN381_110071"/>
<evidence type="ECO:0000256" key="8">
    <source>
        <dbReference type="HAMAP-Rule" id="MF_00772"/>
    </source>
</evidence>
<accession>R4YWP2</accession>
<evidence type="ECO:0000256" key="6">
    <source>
        <dbReference type="ARBA" id="ARBA00023204"/>
    </source>
</evidence>
<feature type="region of interest" description="Disordered" evidence="9">
    <location>
        <begin position="1"/>
        <end position="21"/>
    </location>
</feature>
<dbReference type="Gene3D" id="3.30.160.70">
    <property type="entry name" value="Methylated DNA-protein cysteine methyltransferase domain"/>
    <property type="match status" value="1"/>
</dbReference>
<keyword evidence="13" id="KW-1185">Reference proteome</keyword>
<dbReference type="PANTHER" id="PTHR10815:SF5">
    <property type="entry name" value="METHYLATED-DNA--PROTEIN-CYSTEINE METHYLTRANSFERASE"/>
    <property type="match status" value="1"/>
</dbReference>
<dbReference type="PANTHER" id="PTHR10815">
    <property type="entry name" value="METHYLATED-DNA--PROTEIN-CYSTEINE METHYLTRANSFERASE"/>
    <property type="match status" value="1"/>
</dbReference>
<dbReference type="HAMAP" id="MF_00772">
    <property type="entry name" value="OGT"/>
    <property type="match status" value="1"/>
</dbReference>
<dbReference type="Pfam" id="PF01035">
    <property type="entry name" value="DNA_binding_1"/>
    <property type="match status" value="1"/>
</dbReference>
<evidence type="ECO:0000313" key="13">
    <source>
        <dbReference type="Proteomes" id="UP000018291"/>
    </source>
</evidence>
<reference evidence="12 13" key="1">
    <citation type="journal article" date="2013" name="ISME J.">
        <title>Metabolic model for the filamentous 'Candidatus Microthrix parvicella' based on genomic and metagenomic analyses.</title>
        <authorList>
            <person name="Jon McIlroy S."/>
            <person name="Kristiansen R."/>
            <person name="Albertsen M."/>
            <person name="Michael Karst S."/>
            <person name="Rossetti S."/>
            <person name="Lund Nielsen J."/>
            <person name="Tandoi V."/>
            <person name="James Seviour R."/>
            <person name="Nielsen P.H."/>
        </authorList>
    </citation>
    <scope>NUCLEOTIDE SEQUENCE [LARGE SCALE GENOMIC DNA]</scope>
    <source>
        <strain evidence="12 13">RN1</strain>
    </source>
</reference>
<evidence type="ECO:0000256" key="4">
    <source>
        <dbReference type="ARBA" id="ARBA00022679"/>
    </source>
</evidence>
<dbReference type="InterPro" id="IPR023546">
    <property type="entry name" value="MGMT"/>
</dbReference>
<evidence type="ECO:0000313" key="12">
    <source>
        <dbReference type="EMBL" id="CCM62405.1"/>
    </source>
</evidence>
<dbReference type="GO" id="GO:0006307">
    <property type="term" value="P:DNA alkylation repair"/>
    <property type="evidence" value="ECO:0007669"/>
    <property type="project" value="UniProtKB-UniRule"/>
</dbReference>
<evidence type="ECO:0000256" key="9">
    <source>
        <dbReference type="SAM" id="MobiDB-lite"/>
    </source>
</evidence>
<keyword evidence="2 8" id="KW-0963">Cytoplasm</keyword>
<dbReference type="GO" id="GO:0005737">
    <property type="term" value="C:cytoplasm"/>
    <property type="evidence" value="ECO:0007669"/>
    <property type="project" value="UniProtKB-SubCell"/>
</dbReference>
<evidence type="ECO:0000256" key="1">
    <source>
        <dbReference type="ARBA" id="ARBA00001286"/>
    </source>
</evidence>
<dbReference type="EC" id="2.1.1.63" evidence="8"/>
<evidence type="ECO:0000259" key="11">
    <source>
        <dbReference type="Pfam" id="PF02870"/>
    </source>
</evidence>
<dbReference type="PROSITE" id="PS00374">
    <property type="entry name" value="MGMT"/>
    <property type="match status" value="1"/>
</dbReference>
<dbReference type="InterPro" id="IPR014048">
    <property type="entry name" value="MethylDNA_cys_MeTrfase_DNA-bd"/>
</dbReference>
<dbReference type="InterPro" id="IPR036631">
    <property type="entry name" value="MGMT_N_sf"/>
</dbReference>
<comment type="function">
    <text evidence="8">Involved in the cellular defense against the biological effects of O6-methylguanine (O6-MeG) and O4-methylthymine (O4-MeT) in DNA. Repairs the methylated nucleobase in DNA by stoichiometrically transferring the methyl group to a cysteine residue in the enzyme. This is a suicide reaction: the enzyme is irreversibly inactivated.</text>
</comment>
<proteinExistence type="inferred from homology"/>
<evidence type="ECO:0000256" key="2">
    <source>
        <dbReference type="ARBA" id="ARBA00022490"/>
    </source>
</evidence>
<evidence type="ECO:0000259" key="10">
    <source>
        <dbReference type="Pfam" id="PF01035"/>
    </source>
</evidence>
<comment type="similarity">
    <text evidence="8">Belongs to the MGMT family.</text>
</comment>
<dbReference type="SUPFAM" id="SSF53155">
    <property type="entry name" value="Methylated DNA-protein cysteine methyltransferase domain"/>
    <property type="match status" value="1"/>
</dbReference>
<feature type="domain" description="Methylated-DNA-[protein]-cysteine S-methyltransferase DNA binding" evidence="10">
    <location>
        <begin position="109"/>
        <end position="188"/>
    </location>
</feature>